<proteinExistence type="predicted"/>
<gene>
    <name evidence="1" type="ORF">PGTUg99_018241</name>
</gene>
<comment type="caution">
    <text evidence="1">The sequence shown here is derived from an EMBL/GenBank/DDBJ whole genome shotgun (WGS) entry which is preliminary data.</text>
</comment>
<sequence>MFVSKEPILFGGSVSRELVQQVGLVLYQPASSQGSESILFPASRFRYKRAGFVTSEPVPLRPVPLQATPFCHERVDFVSSEPFRYEATPFHHERVDFVSSEPVPFPCSPCDNDESTRGS</sequence>
<evidence type="ECO:0000313" key="1">
    <source>
        <dbReference type="EMBL" id="KAA1083246.1"/>
    </source>
</evidence>
<protein>
    <submittedName>
        <fullName evidence="1">Uncharacterized protein</fullName>
    </submittedName>
</protein>
<name>A0A5B0N3W9_PUCGR</name>
<reference evidence="1 2" key="1">
    <citation type="submission" date="2019-05" db="EMBL/GenBank/DDBJ databases">
        <title>Emergence of the Ug99 lineage of the wheat stem rust pathogen through somatic hybridization.</title>
        <authorList>
            <person name="Li F."/>
            <person name="Upadhyaya N.M."/>
            <person name="Sperschneider J."/>
            <person name="Matny O."/>
            <person name="Nguyen-Phuc H."/>
            <person name="Mago R."/>
            <person name="Raley C."/>
            <person name="Miller M.E."/>
            <person name="Silverstein K.A.T."/>
            <person name="Henningsen E."/>
            <person name="Hirsch C.D."/>
            <person name="Visser B."/>
            <person name="Pretorius Z.A."/>
            <person name="Steffenson B.J."/>
            <person name="Schwessinger B."/>
            <person name="Dodds P.N."/>
            <person name="Figueroa M."/>
        </authorList>
    </citation>
    <scope>NUCLEOTIDE SEQUENCE [LARGE SCALE GENOMIC DNA]</scope>
    <source>
        <strain evidence="1 2">Ug99</strain>
    </source>
</reference>
<dbReference type="EMBL" id="VDEP01000438">
    <property type="protein sequence ID" value="KAA1083246.1"/>
    <property type="molecule type" value="Genomic_DNA"/>
</dbReference>
<dbReference type="Proteomes" id="UP000325313">
    <property type="component" value="Unassembled WGS sequence"/>
</dbReference>
<organism evidence="1 2">
    <name type="scientific">Puccinia graminis f. sp. tritici</name>
    <dbReference type="NCBI Taxonomy" id="56615"/>
    <lineage>
        <taxon>Eukaryota</taxon>
        <taxon>Fungi</taxon>
        <taxon>Dikarya</taxon>
        <taxon>Basidiomycota</taxon>
        <taxon>Pucciniomycotina</taxon>
        <taxon>Pucciniomycetes</taxon>
        <taxon>Pucciniales</taxon>
        <taxon>Pucciniaceae</taxon>
        <taxon>Puccinia</taxon>
    </lineage>
</organism>
<evidence type="ECO:0000313" key="2">
    <source>
        <dbReference type="Proteomes" id="UP000325313"/>
    </source>
</evidence>
<dbReference type="AlphaFoldDB" id="A0A5B0N3W9"/>
<accession>A0A5B0N3W9</accession>